<name>A0A239K6L4_9BACT</name>
<sequence length="525" mass="57285">MVITSRGIVVAMRTPFFIIVCSLLCGPMISGRIAYAQTEPATEEPYRLRTTVRTVVLDVVVTDAKGRTVDNLKKEDFTLLEDLLPQRITSFERPEAHVMPSPGKLLVQSTADLPKVAGAPVTMLVLDELNSNFEDMAYARNRMEKYLNAQGPVLAQPTTLLAATNTAFEVIRDFTQDRAAILAALHKHQPDFPWKIMRGGNNSEIAFERLSQSLASLLQMTQATRGTPGRKTVIWVGKGFPGVDVTKLDADSETKIQNAMKSLTQSLLKARITLYTIDPESSLTSLPTLSDDLDNFVSQNNGQPFADEINFSTLAPATGGTALFSRNDIDAELSEQVTQGSHYYTLSYTPTDLSLDPDKYRRIHIKLSTPGLTATTRNGYYAMPDVDPAKEIAAKKPVEQKAQLEAEMGKAALSQIVYNGLNVTLDKADKGFKLGVPASELRWMTTSAGKSRAEITVMLVAFSRKGKAVAHSSDELSAEAAGQMQGSDQKALFLLSPLDAQGATRYRVVVRDAETGKIGTADMTQ</sequence>
<dbReference type="AlphaFoldDB" id="A0A239K6L4"/>
<dbReference type="NCBIfam" id="TIGR03436">
    <property type="entry name" value="acidobact_VWFA"/>
    <property type="match status" value="1"/>
</dbReference>
<dbReference type="OrthoDB" id="127238at2"/>
<dbReference type="EMBL" id="FZOU01000004">
    <property type="protein sequence ID" value="SNT12814.1"/>
    <property type="molecule type" value="Genomic_DNA"/>
</dbReference>
<dbReference type="RefSeq" id="WP_089408931.1">
    <property type="nucleotide sequence ID" value="NZ_FZOU01000004.1"/>
</dbReference>
<dbReference type="InterPro" id="IPR017802">
    <property type="entry name" value="VWFA-rel_acidobac-type"/>
</dbReference>
<proteinExistence type="predicted"/>
<organism evidence="1 2">
    <name type="scientific">Granulicella rosea</name>
    <dbReference type="NCBI Taxonomy" id="474952"/>
    <lineage>
        <taxon>Bacteria</taxon>
        <taxon>Pseudomonadati</taxon>
        <taxon>Acidobacteriota</taxon>
        <taxon>Terriglobia</taxon>
        <taxon>Terriglobales</taxon>
        <taxon>Acidobacteriaceae</taxon>
        <taxon>Granulicella</taxon>
    </lineage>
</organism>
<accession>A0A239K6L4</accession>
<keyword evidence="2" id="KW-1185">Reference proteome</keyword>
<reference evidence="1 2" key="1">
    <citation type="submission" date="2017-06" db="EMBL/GenBank/DDBJ databases">
        <authorList>
            <person name="Kim H.J."/>
            <person name="Triplett B.A."/>
        </authorList>
    </citation>
    <scope>NUCLEOTIDE SEQUENCE [LARGE SCALE GENOMIC DNA]</scope>
    <source>
        <strain evidence="1 2">DSM 18704</strain>
    </source>
</reference>
<dbReference type="Proteomes" id="UP000198356">
    <property type="component" value="Unassembled WGS sequence"/>
</dbReference>
<protein>
    <submittedName>
        <fullName evidence="1">VWFA-related domain-containing protein</fullName>
    </submittedName>
</protein>
<evidence type="ECO:0000313" key="1">
    <source>
        <dbReference type="EMBL" id="SNT12814.1"/>
    </source>
</evidence>
<evidence type="ECO:0000313" key="2">
    <source>
        <dbReference type="Proteomes" id="UP000198356"/>
    </source>
</evidence>
<gene>
    <name evidence="1" type="ORF">SAMN05421770_104283</name>
</gene>